<feature type="compositionally biased region" description="Basic and acidic residues" evidence="1">
    <location>
        <begin position="242"/>
        <end position="268"/>
    </location>
</feature>
<dbReference type="HOGENOM" id="CLU_978185_0_0_1"/>
<organism evidence="2 3">
    <name type="scientific">Globisporangium ultimum (strain ATCC 200006 / CBS 805.95 / DAOM BR144)</name>
    <name type="common">Pythium ultimum</name>
    <dbReference type="NCBI Taxonomy" id="431595"/>
    <lineage>
        <taxon>Eukaryota</taxon>
        <taxon>Sar</taxon>
        <taxon>Stramenopiles</taxon>
        <taxon>Oomycota</taxon>
        <taxon>Peronosporomycetes</taxon>
        <taxon>Pythiales</taxon>
        <taxon>Pythiaceae</taxon>
        <taxon>Globisporangium</taxon>
    </lineage>
</organism>
<evidence type="ECO:0000256" key="1">
    <source>
        <dbReference type="SAM" id="MobiDB-lite"/>
    </source>
</evidence>
<dbReference type="InParanoid" id="K3XAD9"/>
<reference evidence="2" key="3">
    <citation type="submission" date="2015-02" db="UniProtKB">
        <authorList>
            <consortium name="EnsemblProtists"/>
        </authorList>
    </citation>
    <scope>IDENTIFICATION</scope>
    <source>
        <strain evidence="2">DAOM BR144</strain>
    </source>
</reference>
<dbReference type="eggNOG" id="KOG3595">
    <property type="taxonomic scope" value="Eukaryota"/>
</dbReference>
<reference evidence="3" key="1">
    <citation type="journal article" date="2010" name="Genome Biol.">
        <title>Genome sequence of the necrotrophic plant pathogen Pythium ultimum reveals original pathogenicity mechanisms and effector repertoire.</title>
        <authorList>
            <person name="Levesque C.A."/>
            <person name="Brouwer H."/>
            <person name="Cano L."/>
            <person name="Hamilton J.P."/>
            <person name="Holt C."/>
            <person name="Huitema E."/>
            <person name="Raffaele S."/>
            <person name="Robideau G.P."/>
            <person name="Thines M."/>
            <person name="Win J."/>
            <person name="Zerillo M.M."/>
            <person name="Beakes G.W."/>
            <person name="Boore J.L."/>
            <person name="Busam D."/>
            <person name="Dumas B."/>
            <person name="Ferriera S."/>
            <person name="Fuerstenberg S.I."/>
            <person name="Gachon C.M."/>
            <person name="Gaulin E."/>
            <person name="Govers F."/>
            <person name="Grenville-Briggs L."/>
            <person name="Horner N."/>
            <person name="Hostetler J."/>
            <person name="Jiang R.H."/>
            <person name="Johnson J."/>
            <person name="Krajaejun T."/>
            <person name="Lin H."/>
            <person name="Meijer H.J."/>
            <person name="Moore B."/>
            <person name="Morris P."/>
            <person name="Phuntmart V."/>
            <person name="Puiu D."/>
            <person name="Shetty J."/>
            <person name="Stajich J.E."/>
            <person name="Tripathy S."/>
            <person name="Wawra S."/>
            <person name="van West P."/>
            <person name="Whitty B.R."/>
            <person name="Coutinho P.M."/>
            <person name="Henrissat B."/>
            <person name="Martin F."/>
            <person name="Thomas P.D."/>
            <person name="Tyler B.M."/>
            <person name="De Vries R.P."/>
            <person name="Kamoun S."/>
            <person name="Yandell M."/>
            <person name="Tisserat N."/>
            <person name="Buell C.R."/>
        </authorList>
    </citation>
    <scope>NUCLEOTIDE SEQUENCE</scope>
    <source>
        <strain evidence="3">DAOM:BR144</strain>
    </source>
</reference>
<feature type="compositionally biased region" description="Basic and acidic residues" evidence="1">
    <location>
        <begin position="175"/>
        <end position="186"/>
    </location>
</feature>
<dbReference type="EnsemblProtists" id="PYU1_T014188">
    <property type="protein sequence ID" value="PYU1_T014188"/>
    <property type="gene ID" value="PYU1_G014158"/>
</dbReference>
<dbReference type="VEuPathDB" id="FungiDB:PYU1_G014158"/>
<name>K3XAD9_GLOUD</name>
<evidence type="ECO:0000313" key="3">
    <source>
        <dbReference type="Proteomes" id="UP000019132"/>
    </source>
</evidence>
<dbReference type="EMBL" id="ADOS01001529">
    <property type="status" value="NOT_ANNOTATED_CDS"/>
    <property type="molecule type" value="Genomic_DNA"/>
</dbReference>
<dbReference type="Proteomes" id="UP000019132">
    <property type="component" value="Unassembled WGS sequence"/>
</dbReference>
<dbReference type="PROSITE" id="PS50096">
    <property type="entry name" value="IQ"/>
    <property type="match status" value="2"/>
</dbReference>
<protein>
    <submittedName>
        <fullName evidence="2">Uncharacterized protein</fullName>
    </submittedName>
</protein>
<keyword evidence="3" id="KW-1185">Reference proteome</keyword>
<dbReference type="AlphaFoldDB" id="K3XAD9"/>
<feature type="region of interest" description="Disordered" evidence="1">
    <location>
        <begin position="100"/>
        <end position="124"/>
    </location>
</feature>
<accession>K3XAD9</accession>
<reference evidence="3" key="2">
    <citation type="submission" date="2010-04" db="EMBL/GenBank/DDBJ databases">
        <authorList>
            <person name="Buell R."/>
            <person name="Hamilton J."/>
            <person name="Hostetler J."/>
        </authorList>
    </citation>
    <scope>NUCLEOTIDE SEQUENCE [LARGE SCALE GENOMIC DNA]</scope>
    <source>
        <strain evidence="3">DAOM:BR144</strain>
    </source>
</reference>
<feature type="compositionally biased region" description="Acidic residues" evidence="1">
    <location>
        <begin position="222"/>
        <end position="235"/>
    </location>
</feature>
<feature type="region of interest" description="Disordered" evidence="1">
    <location>
        <begin position="152"/>
        <end position="285"/>
    </location>
</feature>
<proteinExistence type="predicted"/>
<sequence length="285" mass="32431">MSSVESQIFVNESDLEADFGSNALESFQARNFRQLCDLILSRLDDMMTEPKHSARQHTTARYQPSVNFPGEKDVVQERGANEPAQQMTDDVFGLLEAQEEEQQDEYDRDNDPANDPDEQGEVNESALRIQCAARQQLARDRVKQARIQKKNEVALQRAESATRIQSLARQKHAKKEVARMRLEHRTPTGIPILGRTLPEDMDDEADGAQISDTQHRIVQENISEEGEDEEADAQEQEVLPPPEDHFLASDGRDGDMAASRERKLERPETVMSYASDQFEDDFEDE</sequence>
<dbReference type="STRING" id="431595.K3XAD9"/>
<feature type="compositionally biased region" description="Acidic residues" evidence="1">
    <location>
        <begin position="100"/>
        <end position="121"/>
    </location>
</feature>
<evidence type="ECO:0000313" key="2">
    <source>
        <dbReference type="EnsemblProtists" id="PYU1_T014188"/>
    </source>
</evidence>